<dbReference type="Proteomes" id="UP000006251">
    <property type="component" value="Unassembled WGS sequence"/>
</dbReference>
<dbReference type="AlphaFoldDB" id="K6YY45"/>
<comment type="caution">
    <text evidence="1">The sequence shown here is derived from an EMBL/GenBank/DDBJ whole genome shotgun (WGS) entry which is preliminary data.</text>
</comment>
<keyword evidence="2" id="KW-1185">Reference proteome</keyword>
<organism evidence="1 2">
    <name type="scientific">Brumicola pallidula DSM 14239 = ACAM 615</name>
    <dbReference type="NCBI Taxonomy" id="1121922"/>
    <lineage>
        <taxon>Bacteria</taxon>
        <taxon>Pseudomonadati</taxon>
        <taxon>Pseudomonadota</taxon>
        <taxon>Gammaproteobacteria</taxon>
        <taxon>Alteromonadales</taxon>
        <taxon>Alteromonadaceae</taxon>
        <taxon>Brumicola</taxon>
    </lineage>
</organism>
<evidence type="ECO:0000313" key="2">
    <source>
        <dbReference type="Proteomes" id="UP000006251"/>
    </source>
</evidence>
<gene>
    <name evidence="1" type="ORF">GPAL_2000</name>
</gene>
<reference evidence="2" key="1">
    <citation type="journal article" date="2014" name="Environ. Microbiol.">
        <title>Comparative genomics of the marine bacterial genus Glaciecola reveals the high degree of genomic diversity and genomic characteristic for cold adaptation.</title>
        <authorList>
            <person name="Qin Q.L."/>
            <person name="Xie B.B."/>
            <person name="Yu Y."/>
            <person name="Shu Y.L."/>
            <person name="Rong J.C."/>
            <person name="Zhang Y.J."/>
            <person name="Zhao D.L."/>
            <person name="Chen X.L."/>
            <person name="Zhang X.Y."/>
            <person name="Chen B."/>
            <person name="Zhou B.C."/>
            <person name="Zhang Y.Z."/>
        </authorList>
    </citation>
    <scope>NUCLEOTIDE SEQUENCE [LARGE SCALE GENOMIC DNA]</scope>
    <source>
        <strain evidence="2">ACAM 615</strain>
    </source>
</reference>
<name>K6YY45_9ALTE</name>
<dbReference type="EMBL" id="BAEQ01000032">
    <property type="protein sequence ID" value="GAC28861.1"/>
    <property type="molecule type" value="Genomic_DNA"/>
</dbReference>
<accession>K6YY45</accession>
<evidence type="ECO:0000313" key="1">
    <source>
        <dbReference type="EMBL" id="GAC28861.1"/>
    </source>
</evidence>
<protein>
    <submittedName>
        <fullName evidence="1">Uncharacterized protein</fullName>
    </submittedName>
</protein>
<sequence length="37" mass="4170">MQKRAVSLHGVFDSSVFDSSVFDLKNINPRMVKTDSL</sequence>
<proteinExistence type="predicted"/>